<keyword evidence="3" id="KW-1185">Reference proteome</keyword>
<dbReference type="PROSITE" id="PS51186">
    <property type="entry name" value="GNAT"/>
    <property type="match status" value="1"/>
</dbReference>
<dbReference type="CDD" id="cd04301">
    <property type="entry name" value="NAT_SF"/>
    <property type="match status" value="1"/>
</dbReference>
<organism evidence="2 3">
    <name type="scientific">Chitinophaga qingshengii</name>
    <dbReference type="NCBI Taxonomy" id="1569794"/>
    <lineage>
        <taxon>Bacteria</taxon>
        <taxon>Pseudomonadati</taxon>
        <taxon>Bacteroidota</taxon>
        <taxon>Chitinophagia</taxon>
        <taxon>Chitinophagales</taxon>
        <taxon>Chitinophagaceae</taxon>
        <taxon>Chitinophaga</taxon>
    </lineage>
</organism>
<name>A0ABR7TKX7_9BACT</name>
<dbReference type="Gene3D" id="3.40.630.30">
    <property type="match status" value="1"/>
</dbReference>
<evidence type="ECO:0000259" key="1">
    <source>
        <dbReference type="PROSITE" id="PS51186"/>
    </source>
</evidence>
<dbReference type="Proteomes" id="UP000659124">
    <property type="component" value="Unassembled WGS sequence"/>
</dbReference>
<dbReference type="RefSeq" id="WP_188087389.1">
    <property type="nucleotide sequence ID" value="NZ_JACVFC010000001.1"/>
</dbReference>
<dbReference type="InterPro" id="IPR000182">
    <property type="entry name" value="GNAT_dom"/>
</dbReference>
<dbReference type="SUPFAM" id="SSF55729">
    <property type="entry name" value="Acyl-CoA N-acyltransferases (Nat)"/>
    <property type="match status" value="1"/>
</dbReference>
<dbReference type="InterPro" id="IPR050276">
    <property type="entry name" value="MshD_Acetyltransferase"/>
</dbReference>
<sequence>MYRVKSTSVADIPVIQELTERIWKPTYKSILEPAQIDYMIDMMYSTASLTKQLTELNHKFIVLQDNKRPIGYASYSPTDTEGVYKLHKIYLDPSYQGKGVGRFFLDTVCRQVKNLGATILELDVNRYNKARFFYEKMGFSTYDEKDTDIGNGYVMEDYVMRKTL</sequence>
<comment type="caution">
    <text evidence="2">The sequence shown here is derived from an EMBL/GenBank/DDBJ whole genome shotgun (WGS) entry which is preliminary data.</text>
</comment>
<protein>
    <submittedName>
        <fullName evidence="2">GNAT family N-acetyltransferase</fullName>
    </submittedName>
</protein>
<evidence type="ECO:0000313" key="3">
    <source>
        <dbReference type="Proteomes" id="UP000659124"/>
    </source>
</evidence>
<feature type="domain" description="N-acetyltransferase" evidence="1">
    <location>
        <begin position="13"/>
        <end position="164"/>
    </location>
</feature>
<reference evidence="2 3" key="1">
    <citation type="submission" date="2020-09" db="EMBL/GenBank/DDBJ databases">
        <title>Genome sequences of type strains of Chitinophaga qingshengii and Chitinophaga varians.</title>
        <authorList>
            <person name="Kittiwongwattana C."/>
        </authorList>
    </citation>
    <scope>NUCLEOTIDE SEQUENCE [LARGE SCALE GENOMIC DNA]</scope>
    <source>
        <strain evidence="2 3">JCM 30026</strain>
    </source>
</reference>
<dbReference type="InterPro" id="IPR016181">
    <property type="entry name" value="Acyl_CoA_acyltransferase"/>
</dbReference>
<gene>
    <name evidence="2" type="ORF">ICL07_07970</name>
</gene>
<dbReference type="Pfam" id="PF00583">
    <property type="entry name" value="Acetyltransf_1"/>
    <property type="match status" value="1"/>
</dbReference>
<dbReference type="EMBL" id="JACVFC010000001">
    <property type="protein sequence ID" value="MBC9930310.1"/>
    <property type="molecule type" value="Genomic_DNA"/>
</dbReference>
<accession>A0ABR7TKX7</accession>
<proteinExistence type="predicted"/>
<dbReference type="PANTHER" id="PTHR43617">
    <property type="entry name" value="L-AMINO ACID N-ACETYLTRANSFERASE"/>
    <property type="match status" value="1"/>
</dbReference>
<evidence type="ECO:0000313" key="2">
    <source>
        <dbReference type="EMBL" id="MBC9930310.1"/>
    </source>
</evidence>